<dbReference type="HOGENOM" id="CLU_027269_1_1_10"/>
<dbReference type="Gene3D" id="2.60.40.1610">
    <property type="entry name" value="Domain of unknown function DUF1254"/>
    <property type="match status" value="1"/>
</dbReference>
<feature type="domain" description="DUF1214" evidence="2">
    <location>
        <begin position="341"/>
        <end position="448"/>
    </location>
</feature>
<dbReference type="InterPro" id="IPR037049">
    <property type="entry name" value="DUF1214_C_sf"/>
</dbReference>
<dbReference type="SUPFAM" id="SSF160935">
    <property type="entry name" value="VPA0735-like"/>
    <property type="match status" value="1"/>
</dbReference>
<dbReference type="PANTHER" id="PTHR36509">
    <property type="entry name" value="BLL3101 PROTEIN"/>
    <property type="match status" value="1"/>
</dbReference>
<accession>E4T4V6</accession>
<evidence type="ECO:0000259" key="3">
    <source>
        <dbReference type="Pfam" id="PF06863"/>
    </source>
</evidence>
<organism evidence="4 5">
    <name type="scientific">Paludibacter propionicigenes (strain DSM 17365 / JCM 13257 / WB4)</name>
    <dbReference type="NCBI Taxonomy" id="694427"/>
    <lineage>
        <taxon>Bacteria</taxon>
        <taxon>Pseudomonadati</taxon>
        <taxon>Bacteroidota</taxon>
        <taxon>Bacteroidia</taxon>
        <taxon>Bacteroidales</taxon>
        <taxon>Paludibacteraceae</taxon>
        <taxon>Paludibacter</taxon>
    </lineage>
</organism>
<protein>
    <recommendedName>
        <fullName evidence="6">DUF1254 domain-containing protein</fullName>
    </recommendedName>
</protein>
<evidence type="ECO:0000259" key="2">
    <source>
        <dbReference type="Pfam" id="PF06742"/>
    </source>
</evidence>
<evidence type="ECO:0000313" key="4">
    <source>
        <dbReference type="EMBL" id="ADQ79750.1"/>
    </source>
</evidence>
<feature type="chain" id="PRO_5005344698" description="DUF1254 domain-containing protein" evidence="1">
    <location>
        <begin position="24"/>
        <end position="467"/>
    </location>
</feature>
<dbReference type="Proteomes" id="UP000008718">
    <property type="component" value="Chromosome"/>
</dbReference>
<dbReference type="STRING" id="694427.Palpr_1607"/>
<gene>
    <name evidence="4" type="ordered locus">Palpr_1607</name>
</gene>
<sequence>MKTKLNKLMLLIVFAVAAMNGQAAPKLEKDSVLKIAKEAYIYGLPLILTDLTRIGSGVPVNHFHHSNQFPDFRSRLVVRPNNDTFYSSAFLDLGAEPVVLSIPDSKERYFVVPLMDAWTNVFKSFGKRTTGTKAQTYVITGPKWKGILPAGIEEIKSPTDEVWIIGRYQVNSPEDGKTFVVPIQNKLTVTPLSKWSNTTAPAVASVTYSIESTAVIGDLKSKKLTVVEALNRLSVEQYFTYLNELLVKNPGLLADKKALVRFAKIGILPGKSFNLNQFSEDTRLVLNSLPVTLADELSKNQSFFRAKNDEKIDLTIGNYGTDYLKRGLIAYVGLGALNPEEAVYRSYSVDADNRPLEGKNKYLLHFDAGKLPPARAFWSVTLYDKDGYLVDNPIDRYAIGDRNDLKFNSDGSLDLYIQNQYPGADKKSNWLPAPIGNFNLSVRIYLPTDDFLHKEGSWVKPLLKKLQ</sequence>
<dbReference type="RefSeq" id="WP_013445119.1">
    <property type="nucleotide sequence ID" value="NC_014734.1"/>
</dbReference>
<dbReference type="AlphaFoldDB" id="E4T4V6"/>
<dbReference type="Pfam" id="PF06863">
    <property type="entry name" value="DUF1254"/>
    <property type="match status" value="1"/>
</dbReference>
<name>E4T4V6_PALPW</name>
<keyword evidence="1" id="KW-0732">Signal</keyword>
<evidence type="ECO:0008006" key="6">
    <source>
        <dbReference type="Google" id="ProtNLM"/>
    </source>
</evidence>
<dbReference type="PANTHER" id="PTHR36509:SF2">
    <property type="entry name" value="BLL3101 PROTEIN"/>
    <property type="match status" value="1"/>
</dbReference>
<dbReference type="InterPro" id="IPR037050">
    <property type="entry name" value="DUF1254_sf"/>
</dbReference>
<dbReference type="EMBL" id="CP002345">
    <property type="protein sequence ID" value="ADQ79750.1"/>
    <property type="molecule type" value="Genomic_DNA"/>
</dbReference>
<evidence type="ECO:0000313" key="5">
    <source>
        <dbReference type="Proteomes" id="UP000008718"/>
    </source>
</evidence>
<dbReference type="Gene3D" id="2.60.120.600">
    <property type="entry name" value="Domain of unknown function DUF1214, C-terminal domain"/>
    <property type="match status" value="1"/>
</dbReference>
<dbReference type="eggNOG" id="COG5361">
    <property type="taxonomic scope" value="Bacteria"/>
</dbReference>
<dbReference type="InterPro" id="IPR010679">
    <property type="entry name" value="DUF1254"/>
</dbReference>
<dbReference type="KEGG" id="ppn:Palpr_1607"/>
<reference evidence="4 5" key="2">
    <citation type="journal article" date="2011" name="Stand. Genomic Sci.">
        <title>Complete genome sequence of Paludibacter propionicigenes type strain (WB4).</title>
        <authorList>
            <person name="Gronow S."/>
            <person name="Munk C."/>
            <person name="Lapidus A."/>
            <person name="Nolan M."/>
            <person name="Lucas S."/>
            <person name="Hammon N."/>
            <person name="Deshpande S."/>
            <person name="Cheng J.F."/>
            <person name="Tapia R."/>
            <person name="Han C."/>
            <person name="Goodwin L."/>
            <person name="Pitluck S."/>
            <person name="Liolios K."/>
            <person name="Ivanova N."/>
            <person name="Mavromatis K."/>
            <person name="Mikhailova N."/>
            <person name="Pati A."/>
            <person name="Chen A."/>
            <person name="Palaniappan K."/>
            <person name="Land M."/>
            <person name="Hauser L."/>
            <person name="Chang Y.J."/>
            <person name="Jeffries C.D."/>
            <person name="Brambilla E."/>
            <person name="Rohde M."/>
            <person name="Goker M."/>
            <person name="Detter J.C."/>
            <person name="Woyke T."/>
            <person name="Bristow J."/>
            <person name="Eisen J.A."/>
            <person name="Markowitz V."/>
            <person name="Hugenholtz P."/>
            <person name="Kyrpides N.C."/>
            <person name="Klenk H.P."/>
        </authorList>
    </citation>
    <scope>NUCLEOTIDE SEQUENCE [LARGE SCALE GENOMIC DNA]</scope>
    <source>
        <strain evidence="5">DSM 17365 / JCM 13257 / WB4</strain>
    </source>
</reference>
<feature type="domain" description="DUF1254" evidence="3">
    <location>
        <begin position="60"/>
        <end position="191"/>
    </location>
</feature>
<reference key="1">
    <citation type="submission" date="2010-11" db="EMBL/GenBank/DDBJ databases">
        <title>The complete genome of Paludibacter propionicigenes DSM 17365.</title>
        <authorList>
            <consortium name="US DOE Joint Genome Institute (JGI-PGF)"/>
            <person name="Lucas S."/>
            <person name="Copeland A."/>
            <person name="Lapidus A."/>
            <person name="Bruce D."/>
            <person name="Goodwin L."/>
            <person name="Pitluck S."/>
            <person name="Kyrpides N."/>
            <person name="Mavromatis K."/>
            <person name="Ivanova N."/>
            <person name="Munk A.C."/>
            <person name="Brettin T."/>
            <person name="Detter J.C."/>
            <person name="Han C."/>
            <person name="Tapia R."/>
            <person name="Land M."/>
            <person name="Hauser L."/>
            <person name="Markowitz V."/>
            <person name="Cheng J.-F."/>
            <person name="Hugenholtz P."/>
            <person name="Woyke T."/>
            <person name="Wu D."/>
            <person name="Gronow S."/>
            <person name="Wellnitz S."/>
            <person name="Brambilla E."/>
            <person name="Klenk H.-P."/>
            <person name="Eisen J.A."/>
        </authorList>
    </citation>
    <scope>NUCLEOTIDE SEQUENCE</scope>
    <source>
        <strain>WB4</strain>
    </source>
</reference>
<evidence type="ECO:0000256" key="1">
    <source>
        <dbReference type="SAM" id="SignalP"/>
    </source>
</evidence>
<proteinExistence type="predicted"/>
<dbReference type="Pfam" id="PF06742">
    <property type="entry name" value="DUF1214"/>
    <property type="match status" value="1"/>
</dbReference>
<feature type="signal peptide" evidence="1">
    <location>
        <begin position="1"/>
        <end position="23"/>
    </location>
</feature>
<dbReference type="InterPro" id="IPR010621">
    <property type="entry name" value="DUF1214"/>
</dbReference>
<dbReference type="OrthoDB" id="40820at2"/>
<keyword evidence="5" id="KW-1185">Reference proteome</keyword>